<comment type="caution">
    <text evidence="2">The sequence shown here is derived from an EMBL/GenBank/DDBJ whole genome shotgun (WGS) entry which is preliminary data.</text>
</comment>
<evidence type="ECO:0000256" key="1">
    <source>
        <dbReference type="SAM" id="MobiDB-lite"/>
    </source>
</evidence>
<accession>A0AAE0G2C5</accession>
<protein>
    <submittedName>
        <fullName evidence="2">Uncharacterized protein</fullName>
    </submittedName>
</protein>
<keyword evidence="3" id="KW-1185">Reference proteome</keyword>
<feature type="compositionally biased region" description="Pro residues" evidence="1">
    <location>
        <begin position="24"/>
        <end position="46"/>
    </location>
</feature>
<proteinExistence type="predicted"/>
<reference evidence="2 3" key="1">
    <citation type="journal article" date="2015" name="Genome Biol. Evol.">
        <title>Comparative Genomics of a Bacterivorous Green Alga Reveals Evolutionary Causalities and Consequences of Phago-Mixotrophic Mode of Nutrition.</title>
        <authorList>
            <person name="Burns J.A."/>
            <person name="Paasch A."/>
            <person name="Narechania A."/>
            <person name="Kim E."/>
        </authorList>
    </citation>
    <scope>NUCLEOTIDE SEQUENCE [LARGE SCALE GENOMIC DNA]</scope>
    <source>
        <strain evidence="2 3">PLY_AMNH</strain>
    </source>
</reference>
<dbReference type="EMBL" id="LGRX02010474">
    <property type="protein sequence ID" value="KAK3270311.1"/>
    <property type="molecule type" value="Genomic_DNA"/>
</dbReference>
<name>A0AAE0G2C5_9CHLO</name>
<sequence>MASSTTSTTTSAFTSTTTTATATAPPPPPPFHPTSPLPPSPPPPSSISPIPTFSSPPLTILPLQFSIGPATIAPTTIASPTTQVSWIYSSFSSCTSICPSAITSFPIPPSTLSSSACSISSAAFTN</sequence>
<evidence type="ECO:0000313" key="3">
    <source>
        <dbReference type="Proteomes" id="UP001190700"/>
    </source>
</evidence>
<dbReference type="AlphaFoldDB" id="A0AAE0G2C5"/>
<dbReference type="Proteomes" id="UP001190700">
    <property type="component" value="Unassembled WGS sequence"/>
</dbReference>
<evidence type="ECO:0000313" key="2">
    <source>
        <dbReference type="EMBL" id="KAK3270311.1"/>
    </source>
</evidence>
<gene>
    <name evidence="2" type="ORF">CYMTET_21284</name>
</gene>
<feature type="compositionally biased region" description="Low complexity" evidence="1">
    <location>
        <begin position="1"/>
        <end position="23"/>
    </location>
</feature>
<organism evidence="2 3">
    <name type="scientific">Cymbomonas tetramitiformis</name>
    <dbReference type="NCBI Taxonomy" id="36881"/>
    <lineage>
        <taxon>Eukaryota</taxon>
        <taxon>Viridiplantae</taxon>
        <taxon>Chlorophyta</taxon>
        <taxon>Pyramimonadophyceae</taxon>
        <taxon>Pyramimonadales</taxon>
        <taxon>Pyramimonadaceae</taxon>
        <taxon>Cymbomonas</taxon>
    </lineage>
</organism>
<feature type="region of interest" description="Disordered" evidence="1">
    <location>
        <begin position="1"/>
        <end position="53"/>
    </location>
</feature>